<reference evidence="10 11" key="1">
    <citation type="submission" date="2014-01" db="EMBL/GenBank/DDBJ databases">
        <title>Full genme sequencing of cellulolytic bacterium Gynuella sunshinyii YC6258T gen. nov., sp. nov.</title>
        <authorList>
            <person name="Khan H."/>
            <person name="Chung E.J."/>
            <person name="Chung Y.R."/>
        </authorList>
    </citation>
    <scope>NUCLEOTIDE SEQUENCE [LARGE SCALE GENOMIC DNA]</scope>
    <source>
        <strain evidence="10 11">YC6258</strain>
    </source>
</reference>
<dbReference type="UniPathway" id="UPA00232"/>
<keyword evidence="6 10" id="KW-0560">Oxidoreductase</keyword>
<evidence type="ECO:0000256" key="5">
    <source>
        <dbReference type="ARBA" id="ARBA00022827"/>
    </source>
</evidence>
<dbReference type="FunFam" id="3.50.50.60:FF:000021">
    <property type="entry name" value="Ubiquinone biosynthesis monooxygenase COQ6"/>
    <property type="match status" value="1"/>
</dbReference>
<evidence type="ECO:0000256" key="4">
    <source>
        <dbReference type="ARBA" id="ARBA00022630"/>
    </source>
</evidence>
<keyword evidence="5" id="KW-0274">FAD</keyword>
<dbReference type="InterPro" id="IPR002938">
    <property type="entry name" value="FAD-bd"/>
</dbReference>
<dbReference type="Proteomes" id="UP000032266">
    <property type="component" value="Chromosome"/>
</dbReference>
<proteinExistence type="inferred from homology"/>
<dbReference type="PATRIC" id="fig|1445510.3.peg.1921"/>
<dbReference type="EMBL" id="CP007142">
    <property type="protein sequence ID" value="AJQ94008.1"/>
    <property type="molecule type" value="Genomic_DNA"/>
</dbReference>
<dbReference type="GO" id="GO:0016705">
    <property type="term" value="F:oxidoreductase activity, acting on paired donors, with incorporation or reduction of molecular oxygen"/>
    <property type="evidence" value="ECO:0007669"/>
    <property type="project" value="InterPro"/>
</dbReference>
<dbReference type="InterPro" id="IPR018168">
    <property type="entry name" value="Ubi_Hdrlase_CS"/>
</dbReference>
<keyword evidence="4" id="KW-0285">Flavoprotein</keyword>
<sequence>MSNAIDFDVLVVGGGMVGASLALGAARAGLSVAIIEAHSLSPASMSGVSGFEPRVSAINHAARNWLKYLGVWDDINQSRVCNYHRMEVWEADGTGEVSFSAQAMNIADLGCIIENQQIQQALVKGISTTSGIRTFEALSVTALHQQDDHTGVSLGDGTYLTARLVVGADGHESKVRELAGFKTSSWDYHHQALVTSVKTEKPHQYTARQIFTAVGPLAFLPLSHEGMDEHWCSIVWSINSHEAEDIFDLPEETFKQRLARSFEFRLGTIQEVDQRYLIPLQQRFARSYVQPGVALVGDAAHRIHPLAGQGVNLGFLDAATLTETLAKTVRLKQSPGSLFYLRQYQRQRQAHNLAMMAAMEGFKRLYEADALPVRWLRNQGMKWFEQLPWLKHECAKAAVGLTGPLPSVMS</sequence>
<evidence type="ECO:0000256" key="3">
    <source>
        <dbReference type="ARBA" id="ARBA00005349"/>
    </source>
</evidence>
<protein>
    <submittedName>
        <fullName evidence="10">2-polyprenyl-6-methoxyphenol hydroxylase and related FAD-dependent oxidoreductase</fullName>
        <ecNumber evidence="10">1.14.13.-</ecNumber>
    </submittedName>
</protein>
<evidence type="ECO:0000313" key="11">
    <source>
        <dbReference type="Proteomes" id="UP000032266"/>
    </source>
</evidence>
<dbReference type="SUPFAM" id="SSF51905">
    <property type="entry name" value="FAD/NAD(P)-binding domain"/>
    <property type="match status" value="1"/>
</dbReference>
<keyword evidence="11" id="KW-1185">Reference proteome</keyword>
<dbReference type="STRING" id="1445510.YC6258_01964"/>
<comment type="similarity">
    <text evidence="3">Belongs to the UbiH/COQ6 family.</text>
</comment>
<dbReference type="PROSITE" id="PS01304">
    <property type="entry name" value="UBIH"/>
    <property type="match status" value="1"/>
</dbReference>
<dbReference type="PANTHER" id="PTHR43876:SF7">
    <property type="entry name" value="UBIQUINONE BIOSYNTHESIS MONOOXYGENASE COQ6, MITOCHONDRIAL"/>
    <property type="match status" value="1"/>
</dbReference>
<evidence type="ECO:0000313" key="10">
    <source>
        <dbReference type="EMBL" id="AJQ94008.1"/>
    </source>
</evidence>
<evidence type="ECO:0000259" key="9">
    <source>
        <dbReference type="Pfam" id="PF01494"/>
    </source>
</evidence>
<organism evidence="10 11">
    <name type="scientific">Gynuella sunshinyii YC6258</name>
    <dbReference type="NCBI Taxonomy" id="1445510"/>
    <lineage>
        <taxon>Bacteria</taxon>
        <taxon>Pseudomonadati</taxon>
        <taxon>Pseudomonadota</taxon>
        <taxon>Gammaproteobacteria</taxon>
        <taxon>Oceanospirillales</taxon>
        <taxon>Saccharospirillaceae</taxon>
        <taxon>Gynuella</taxon>
    </lineage>
</organism>
<dbReference type="PANTHER" id="PTHR43876">
    <property type="entry name" value="UBIQUINONE BIOSYNTHESIS MONOOXYGENASE COQ6, MITOCHONDRIAL"/>
    <property type="match status" value="1"/>
</dbReference>
<dbReference type="GO" id="GO:0004497">
    <property type="term" value="F:monooxygenase activity"/>
    <property type="evidence" value="ECO:0007669"/>
    <property type="project" value="UniProtKB-KW"/>
</dbReference>
<dbReference type="InterPro" id="IPR051205">
    <property type="entry name" value="UbiH/COQ6_monooxygenase"/>
</dbReference>
<dbReference type="InterPro" id="IPR036188">
    <property type="entry name" value="FAD/NAD-bd_sf"/>
</dbReference>
<dbReference type="KEGG" id="gsn:YC6258_01964"/>
<dbReference type="RefSeq" id="WP_044616630.1">
    <property type="nucleotide sequence ID" value="NZ_CP007142.1"/>
</dbReference>
<accession>A0A0C5VKT6</accession>
<dbReference type="InterPro" id="IPR010971">
    <property type="entry name" value="UbiH/COQ6"/>
</dbReference>
<dbReference type="Pfam" id="PF01494">
    <property type="entry name" value="FAD_binding_3"/>
    <property type="match status" value="1"/>
</dbReference>
<dbReference type="GO" id="GO:0006744">
    <property type="term" value="P:ubiquinone biosynthetic process"/>
    <property type="evidence" value="ECO:0007669"/>
    <property type="project" value="UniProtKB-UniPathway"/>
</dbReference>
<evidence type="ECO:0000256" key="7">
    <source>
        <dbReference type="ARBA" id="ARBA00023033"/>
    </source>
</evidence>
<keyword evidence="7" id="KW-0503">Monooxygenase</keyword>
<feature type="domain" description="FAD-binding" evidence="9">
    <location>
        <begin position="7"/>
        <end position="356"/>
    </location>
</feature>
<comment type="subunit">
    <text evidence="8">Component of the Ubi complex metabolon, which regroups five ubiquinone biosynthesis proteins (UbiE, UbiF, UbiG, UbiH and UbiI) and two accessory factors (UbiK and the lipid-binding protein UbiJ).</text>
</comment>
<dbReference type="GO" id="GO:0110142">
    <property type="term" value="C:ubiquinone biosynthesis complex"/>
    <property type="evidence" value="ECO:0007669"/>
    <property type="project" value="UniProtKB-ARBA"/>
</dbReference>
<evidence type="ECO:0000256" key="8">
    <source>
        <dbReference type="ARBA" id="ARBA00065734"/>
    </source>
</evidence>
<dbReference type="GO" id="GO:0071949">
    <property type="term" value="F:FAD binding"/>
    <property type="evidence" value="ECO:0007669"/>
    <property type="project" value="InterPro"/>
</dbReference>
<dbReference type="NCBIfam" id="TIGR01988">
    <property type="entry name" value="Ubi-OHases"/>
    <property type="match status" value="1"/>
</dbReference>
<comment type="pathway">
    <text evidence="2">Cofactor biosynthesis; ubiquinone biosynthesis.</text>
</comment>
<comment type="cofactor">
    <cofactor evidence="1">
        <name>FAD</name>
        <dbReference type="ChEBI" id="CHEBI:57692"/>
    </cofactor>
</comment>
<gene>
    <name evidence="10" type="ORF">YC6258_01964</name>
</gene>
<dbReference type="AlphaFoldDB" id="A0A0C5VKT6"/>
<dbReference type="EC" id="1.14.13.-" evidence="10"/>
<dbReference type="PRINTS" id="PR00420">
    <property type="entry name" value="RNGMNOXGNASE"/>
</dbReference>
<name>A0A0C5VKT6_9GAMM</name>
<evidence type="ECO:0000256" key="2">
    <source>
        <dbReference type="ARBA" id="ARBA00004749"/>
    </source>
</evidence>
<dbReference type="HOGENOM" id="CLU_009665_8_3_6"/>
<evidence type="ECO:0000256" key="6">
    <source>
        <dbReference type="ARBA" id="ARBA00023002"/>
    </source>
</evidence>
<evidence type="ECO:0000256" key="1">
    <source>
        <dbReference type="ARBA" id="ARBA00001974"/>
    </source>
</evidence>
<dbReference type="Gene3D" id="3.50.50.60">
    <property type="entry name" value="FAD/NAD(P)-binding domain"/>
    <property type="match status" value="2"/>
</dbReference>
<dbReference type="OrthoDB" id="9769565at2"/>